<dbReference type="Proteomes" id="UP000011135">
    <property type="component" value="Unassembled WGS sequence"/>
</dbReference>
<dbReference type="InterPro" id="IPR050553">
    <property type="entry name" value="Thioredoxin_ResA/DsbE_sf"/>
</dbReference>
<dbReference type="Gene3D" id="3.40.30.10">
    <property type="entry name" value="Glutaredoxin"/>
    <property type="match status" value="1"/>
</dbReference>
<keyword evidence="7" id="KW-1185">Reference proteome</keyword>
<dbReference type="SUPFAM" id="SSF52833">
    <property type="entry name" value="Thioredoxin-like"/>
    <property type="match status" value="1"/>
</dbReference>
<dbReference type="Pfam" id="PF00578">
    <property type="entry name" value="AhpC-TSA"/>
    <property type="match status" value="1"/>
</dbReference>
<dbReference type="InterPro" id="IPR025380">
    <property type="entry name" value="DUF4369"/>
</dbReference>
<organism evidence="6 7">
    <name type="scientific">Fulvivirga imtechensis AK7</name>
    <dbReference type="NCBI Taxonomy" id="1237149"/>
    <lineage>
        <taxon>Bacteria</taxon>
        <taxon>Pseudomonadati</taxon>
        <taxon>Bacteroidota</taxon>
        <taxon>Cytophagia</taxon>
        <taxon>Cytophagales</taxon>
        <taxon>Fulvivirgaceae</taxon>
        <taxon>Fulvivirga</taxon>
    </lineage>
</organism>
<evidence type="ECO:0000259" key="5">
    <source>
        <dbReference type="PROSITE" id="PS51352"/>
    </source>
</evidence>
<evidence type="ECO:0000256" key="1">
    <source>
        <dbReference type="ARBA" id="ARBA00004196"/>
    </source>
</evidence>
<evidence type="ECO:0000256" key="3">
    <source>
        <dbReference type="ARBA" id="ARBA00023157"/>
    </source>
</evidence>
<comment type="subcellular location">
    <subcellularLocation>
        <location evidence="1">Cell envelope</location>
    </subcellularLocation>
</comment>
<gene>
    <name evidence="6" type="ORF">C900_01420</name>
</gene>
<dbReference type="InterPro" id="IPR000866">
    <property type="entry name" value="AhpC/TSA"/>
</dbReference>
<evidence type="ECO:0000313" key="7">
    <source>
        <dbReference type="Proteomes" id="UP000011135"/>
    </source>
</evidence>
<dbReference type="OrthoDB" id="6399635at2"/>
<dbReference type="AlphaFoldDB" id="L8JYG1"/>
<evidence type="ECO:0000256" key="4">
    <source>
        <dbReference type="ARBA" id="ARBA00023284"/>
    </source>
</evidence>
<dbReference type="EMBL" id="AMZN01000002">
    <property type="protein sequence ID" value="ELR73810.1"/>
    <property type="molecule type" value="Genomic_DNA"/>
</dbReference>
<sequence length="380" mass="43348">MNFIKVVVISVLGFWACSSDSASQEKSKNTITLSGTVGYPQKNGLILLERFEGTNPVPFDTITLNENYTFREQVYIPVAGYYRLNFYNKQAVPLILDKDNVEVNVDGNDQRGFFQVNGSRDHDFINDVQEMAQQFQSSDEVRDINSRFMTANEAGDEATMDALRAEYMSMDAEFKNEIKSRIDSIGASLGVVEVLKGGRYLDKDKNYEFYRNYAELLKKEMPNSTVAQDFVKEVEQMGKLAIGQVAPDIALPSPDGEIVKLSSLRGNYVLVDFWAKWCKPCRMENPNVVRMYNKYNDKGFEVYGVSLDRKKEDWLQAIEEDGLHWTQVSDLKYWNSEAARLYNINAIPFALLLDPEGVIIGKNLRGKELENKLEEIFANK</sequence>
<keyword evidence="4" id="KW-0676">Redox-active center</keyword>
<dbReference type="GO" id="GO:0016491">
    <property type="term" value="F:oxidoreductase activity"/>
    <property type="evidence" value="ECO:0007669"/>
    <property type="project" value="InterPro"/>
</dbReference>
<keyword evidence="2" id="KW-0201">Cytochrome c-type biogenesis</keyword>
<comment type="caution">
    <text evidence="6">The sequence shown here is derived from an EMBL/GenBank/DDBJ whole genome shotgun (WGS) entry which is preliminary data.</text>
</comment>
<feature type="domain" description="Thioredoxin" evidence="5">
    <location>
        <begin position="240"/>
        <end position="380"/>
    </location>
</feature>
<dbReference type="Pfam" id="PF14289">
    <property type="entry name" value="DUF4369"/>
    <property type="match status" value="1"/>
</dbReference>
<dbReference type="PANTHER" id="PTHR42852:SF6">
    <property type="entry name" value="THIOL:DISULFIDE INTERCHANGE PROTEIN DSBE"/>
    <property type="match status" value="1"/>
</dbReference>
<dbReference type="CDD" id="cd02966">
    <property type="entry name" value="TlpA_like_family"/>
    <property type="match status" value="1"/>
</dbReference>
<reference evidence="6 7" key="1">
    <citation type="submission" date="2012-12" db="EMBL/GenBank/DDBJ databases">
        <title>Genome assembly of Fulvivirga imtechensis AK7.</title>
        <authorList>
            <person name="Nupur N."/>
            <person name="Khatri I."/>
            <person name="Kumar R."/>
            <person name="Subramanian S."/>
            <person name="Pinnaka A."/>
        </authorList>
    </citation>
    <scope>NUCLEOTIDE SEQUENCE [LARGE SCALE GENOMIC DNA]</scope>
    <source>
        <strain evidence="6 7">AK7</strain>
    </source>
</reference>
<dbReference type="GO" id="GO:0017004">
    <property type="term" value="P:cytochrome complex assembly"/>
    <property type="evidence" value="ECO:0007669"/>
    <property type="project" value="UniProtKB-KW"/>
</dbReference>
<dbReference type="RefSeq" id="WP_009577620.1">
    <property type="nucleotide sequence ID" value="NZ_AMZN01000002.1"/>
</dbReference>
<name>L8JYG1_9BACT</name>
<dbReference type="GO" id="GO:0030313">
    <property type="term" value="C:cell envelope"/>
    <property type="evidence" value="ECO:0007669"/>
    <property type="project" value="UniProtKB-SubCell"/>
</dbReference>
<dbReference type="eggNOG" id="COG0526">
    <property type="taxonomic scope" value="Bacteria"/>
</dbReference>
<accession>L8JYG1</accession>
<evidence type="ECO:0000313" key="6">
    <source>
        <dbReference type="EMBL" id="ELR73810.1"/>
    </source>
</evidence>
<dbReference type="InterPro" id="IPR013766">
    <property type="entry name" value="Thioredoxin_domain"/>
</dbReference>
<keyword evidence="3" id="KW-1015">Disulfide bond</keyword>
<dbReference type="GO" id="GO:0016209">
    <property type="term" value="F:antioxidant activity"/>
    <property type="evidence" value="ECO:0007669"/>
    <property type="project" value="InterPro"/>
</dbReference>
<protein>
    <submittedName>
        <fullName evidence="6">Thioredoxin family protein</fullName>
    </submittedName>
</protein>
<dbReference type="PROSITE" id="PS51352">
    <property type="entry name" value="THIOREDOXIN_2"/>
    <property type="match status" value="1"/>
</dbReference>
<proteinExistence type="predicted"/>
<dbReference type="PANTHER" id="PTHR42852">
    <property type="entry name" value="THIOL:DISULFIDE INTERCHANGE PROTEIN DSBE"/>
    <property type="match status" value="1"/>
</dbReference>
<dbReference type="STRING" id="1237149.C900_01420"/>
<evidence type="ECO:0000256" key="2">
    <source>
        <dbReference type="ARBA" id="ARBA00022748"/>
    </source>
</evidence>
<dbReference type="InterPro" id="IPR036249">
    <property type="entry name" value="Thioredoxin-like_sf"/>
</dbReference>